<organism evidence="1 2">
    <name type="scientific">Orchesella cincta</name>
    <name type="common">Springtail</name>
    <name type="synonym">Podura cincta</name>
    <dbReference type="NCBI Taxonomy" id="48709"/>
    <lineage>
        <taxon>Eukaryota</taxon>
        <taxon>Metazoa</taxon>
        <taxon>Ecdysozoa</taxon>
        <taxon>Arthropoda</taxon>
        <taxon>Hexapoda</taxon>
        <taxon>Collembola</taxon>
        <taxon>Entomobryomorpha</taxon>
        <taxon>Entomobryoidea</taxon>
        <taxon>Orchesellidae</taxon>
        <taxon>Orchesellinae</taxon>
        <taxon>Orchesella</taxon>
    </lineage>
</organism>
<proteinExistence type="predicted"/>
<dbReference type="AlphaFoldDB" id="A0A1D2M2H8"/>
<protein>
    <submittedName>
        <fullName evidence="1">Uncharacterized protein</fullName>
    </submittedName>
</protein>
<sequence>MLKGVEDPLKSSAVAYELLDLGEKYDIPRLEEVMKGLLLAKLDGVVGFGSCIEAVPPARLRSDELASETSTLLEDLWRKYPKAAKELWLASASQ</sequence>
<reference evidence="1 2" key="1">
    <citation type="journal article" date="2016" name="Genome Biol. Evol.">
        <title>Gene Family Evolution Reflects Adaptation to Soil Environmental Stressors in the Genome of the Collembolan Orchesella cincta.</title>
        <authorList>
            <person name="Faddeeva-Vakhrusheva A."/>
            <person name="Derks M.F."/>
            <person name="Anvar S.Y."/>
            <person name="Agamennone V."/>
            <person name="Suring W."/>
            <person name="Smit S."/>
            <person name="van Straalen N.M."/>
            <person name="Roelofs D."/>
        </authorList>
    </citation>
    <scope>NUCLEOTIDE SEQUENCE [LARGE SCALE GENOMIC DNA]</scope>
    <source>
        <tissue evidence="1">Mixed pool</tissue>
    </source>
</reference>
<name>A0A1D2M2H8_ORCCI</name>
<comment type="caution">
    <text evidence="1">The sequence shown here is derived from an EMBL/GenBank/DDBJ whole genome shotgun (WGS) entry which is preliminary data.</text>
</comment>
<evidence type="ECO:0000313" key="2">
    <source>
        <dbReference type="Proteomes" id="UP000094527"/>
    </source>
</evidence>
<dbReference type="EMBL" id="LJIJ01005955">
    <property type="protein sequence ID" value="ODM87179.1"/>
    <property type="molecule type" value="Genomic_DNA"/>
</dbReference>
<dbReference type="Proteomes" id="UP000094527">
    <property type="component" value="Unassembled WGS sequence"/>
</dbReference>
<gene>
    <name evidence="1" type="ORF">Ocin01_19503</name>
</gene>
<evidence type="ECO:0000313" key="1">
    <source>
        <dbReference type="EMBL" id="ODM87179.1"/>
    </source>
</evidence>
<accession>A0A1D2M2H8</accession>
<keyword evidence="2" id="KW-1185">Reference proteome</keyword>